<dbReference type="VEuPathDB" id="TrichDB:TVAG_164210"/>
<dbReference type="GO" id="GO:0017108">
    <property type="term" value="F:5'-flap endonuclease activity"/>
    <property type="evidence" value="ECO:0000318"/>
    <property type="project" value="GO_Central"/>
</dbReference>
<dbReference type="VEuPathDB" id="TrichDB:TVAGG3_0036540"/>
<dbReference type="EMBL" id="DS113287">
    <property type="protein sequence ID" value="EAY13312.1"/>
    <property type="molecule type" value="Genomic_DNA"/>
</dbReference>
<organism evidence="2 3">
    <name type="scientific">Trichomonas vaginalis (strain ATCC PRA-98 / G3)</name>
    <dbReference type="NCBI Taxonomy" id="412133"/>
    <lineage>
        <taxon>Eukaryota</taxon>
        <taxon>Metamonada</taxon>
        <taxon>Parabasalia</taxon>
        <taxon>Trichomonadida</taxon>
        <taxon>Trichomonadidae</taxon>
        <taxon>Trichomonas</taxon>
    </lineage>
</organism>
<dbReference type="OrthoDB" id="10510615at2759"/>
<dbReference type="InParanoid" id="A2E1W3"/>
<dbReference type="SUPFAM" id="SSF88723">
    <property type="entry name" value="PIN domain-like"/>
    <property type="match status" value="1"/>
</dbReference>
<reference evidence="2" key="2">
    <citation type="journal article" date="2007" name="Science">
        <title>Draft genome sequence of the sexually transmitted pathogen Trichomonas vaginalis.</title>
        <authorList>
            <person name="Carlton J.M."/>
            <person name="Hirt R.P."/>
            <person name="Silva J.C."/>
            <person name="Delcher A.L."/>
            <person name="Schatz M."/>
            <person name="Zhao Q."/>
            <person name="Wortman J.R."/>
            <person name="Bidwell S.L."/>
            <person name="Alsmark U.C.M."/>
            <person name="Besteiro S."/>
            <person name="Sicheritz-Ponten T."/>
            <person name="Noel C.J."/>
            <person name="Dacks J.B."/>
            <person name="Foster P.G."/>
            <person name="Simillion C."/>
            <person name="Van de Peer Y."/>
            <person name="Miranda-Saavedra D."/>
            <person name="Barton G.J."/>
            <person name="Westrop G.D."/>
            <person name="Mueller S."/>
            <person name="Dessi D."/>
            <person name="Fiori P.L."/>
            <person name="Ren Q."/>
            <person name="Paulsen I."/>
            <person name="Zhang H."/>
            <person name="Bastida-Corcuera F.D."/>
            <person name="Simoes-Barbosa A."/>
            <person name="Brown M.T."/>
            <person name="Hayes R.D."/>
            <person name="Mukherjee M."/>
            <person name="Okumura C.Y."/>
            <person name="Schneider R."/>
            <person name="Smith A.J."/>
            <person name="Vanacova S."/>
            <person name="Villalvazo M."/>
            <person name="Haas B.J."/>
            <person name="Pertea M."/>
            <person name="Feldblyum T.V."/>
            <person name="Utterback T.R."/>
            <person name="Shu C.L."/>
            <person name="Osoegawa K."/>
            <person name="de Jong P.J."/>
            <person name="Hrdy I."/>
            <person name="Horvathova L."/>
            <person name="Zubacova Z."/>
            <person name="Dolezal P."/>
            <person name="Malik S.B."/>
            <person name="Logsdon J.M. Jr."/>
            <person name="Henze K."/>
            <person name="Gupta A."/>
            <person name="Wang C.C."/>
            <person name="Dunne R.L."/>
            <person name="Upcroft J.A."/>
            <person name="Upcroft P."/>
            <person name="White O."/>
            <person name="Salzberg S.L."/>
            <person name="Tang P."/>
            <person name="Chiu C.-H."/>
            <person name="Lee Y.-S."/>
            <person name="Embley T.M."/>
            <person name="Coombs G.H."/>
            <person name="Mottram J.C."/>
            <person name="Tachezy J."/>
            <person name="Fraser-Liggett C.M."/>
            <person name="Johnson P.J."/>
        </authorList>
    </citation>
    <scope>NUCLEOTIDE SEQUENCE [LARGE SCALE GENOMIC DNA]</scope>
    <source>
        <strain evidence="2">G3</strain>
    </source>
</reference>
<sequence>MQIEAKVGEISVPVIASTVKLEGIGQKFYIGIDLTHFFQTYLLKSFPTGSSLADIVFTVQTMLDSSLTAMRSKNVEPIFVYDGIIQHFFSYCYSFLFSTISQFLKEHDVKIIYAPSYSQKQLSYMYKNKMLNAIFSDTTIALQDISSWISHIKFETMEALIFQATPSTIKQLMQIPHASNAVFSQVDDGSTVKNDKLPENQNFITPSIINSKAESCICAGIICPPRIPRPPCGPSAENPIISLPRNCVAYLNDISDIYISIFKNFSGVTLSELFTNQECPRIDEFLPLMLQQNPLSTPLEDNNRIISNVLAAQNIVSRSFTTLFETMRSISTNDQISVPSTNDNIRNKVITESVRRFLTAHEYIAPGGGLSPWGRAVLNSNSGYDVVTINFIEMVRADAMDAEVDSALAGSVGVTEIIERTFLFFPTKTPPPPNLKEKINTFQNITKLINHALILLYRLIAADTYYEFAPQPNIQELTSILAEEPFRNQTDVTTGTLMRFLLEASEDRITQFADSVEDYDQLLTDVKSAFNWWNSLNRATRELKQRSLKPNSRVSNLKNFLILFECADQFVQKRMVAVQSILEF</sequence>
<gene>
    <name evidence="2" type="ORF">TVAG_164210</name>
</gene>
<proteinExistence type="predicted"/>
<evidence type="ECO:0000313" key="3">
    <source>
        <dbReference type="Proteomes" id="UP000001542"/>
    </source>
</evidence>
<accession>A2E1W3</accession>
<dbReference type="Pfam" id="PF12246">
    <property type="entry name" value="MKT1_C"/>
    <property type="match status" value="1"/>
</dbReference>
<dbReference type="RefSeq" id="XP_001325535.1">
    <property type="nucleotide sequence ID" value="XM_001325500.1"/>
</dbReference>
<reference evidence="2" key="1">
    <citation type="submission" date="2006-10" db="EMBL/GenBank/DDBJ databases">
        <authorList>
            <person name="Amadeo P."/>
            <person name="Zhao Q."/>
            <person name="Wortman J."/>
            <person name="Fraser-Liggett C."/>
            <person name="Carlton J."/>
        </authorList>
    </citation>
    <scope>NUCLEOTIDE SEQUENCE</scope>
    <source>
        <strain evidence="2">G3</strain>
    </source>
</reference>
<keyword evidence="3" id="KW-1185">Reference proteome</keyword>
<feature type="domain" description="Post-transcriptional regulator MKT1 C-terminal" evidence="1">
    <location>
        <begin position="356"/>
        <end position="551"/>
    </location>
</feature>
<protein>
    <recommendedName>
        <fullName evidence="1">Post-transcriptional regulator MKT1 C-terminal domain-containing protein</fullName>
    </recommendedName>
</protein>
<dbReference type="Proteomes" id="UP000001542">
    <property type="component" value="Unassembled WGS sequence"/>
</dbReference>
<evidence type="ECO:0000313" key="2">
    <source>
        <dbReference type="EMBL" id="EAY13312.1"/>
    </source>
</evidence>
<dbReference type="InterPro" id="IPR029060">
    <property type="entry name" value="PIN-like_dom_sf"/>
</dbReference>
<dbReference type="KEGG" id="tva:4771282"/>
<dbReference type="AlphaFoldDB" id="A2E1W3"/>
<dbReference type="InterPro" id="IPR022039">
    <property type="entry name" value="MKT1_C"/>
</dbReference>
<name>A2E1W3_TRIV3</name>
<evidence type="ECO:0000259" key="1">
    <source>
        <dbReference type="Pfam" id="PF12246"/>
    </source>
</evidence>